<evidence type="ECO:0000313" key="7">
    <source>
        <dbReference type="Proteomes" id="UP001385809"/>
    </source>
</evidence>
<dbReference type="PANTHER" id="PTHR46796:SF12">
    <property type="entry name" value="HTH-TYPE DNA-BINDING TRANSCRIPTIONAL ACTIVATOR EUTR"/>
    <property type="match status" value="1"/>
</dbReference>
<name>A0ABU8MUL9_9PSEU</name>
<dbReference type="PANTHER" id="PTHR46796">
    <property type="entry name" value="HTH-TYPE TRANSCRIPTIONAL ACTIVATOR RHAS-RELATED"/>
    <property type="match status" value="1"/>
</dbReference>
<protein>
    <submittedName>
        <fullName evidence="6">Helix-turn-helix transcriptional regulator</fullName>
    </submittedName>
</protein>
<keyword evidence="7" id="KW-1185">Reference proteome</keyword>
<sequence>MSHGIDEELARLLELLETVSGRLEAFDQLAGEDASAQENRAIRQGRAHLARGEAQRVRQELAEVRRRARDMAVQSRLAIRTAHGLAGWAPTPGENAELAAVHTVSETLRSAPAEDRPARVVELARRVLPGATWVRLLLGAAGGPSAGALPPGSLAALDEQCRRAVAAGAAAVELPGDADDLPGLAATVRAAGLHAFRAVDVCGAVLMVGWREPRVLDPATRAVVDRIATHLERVLGDGDPDPVPDVAGVRSVLARHLGVGPDEAFEVLLEAAAALDEPVPATARHLVAALVPPHPGARTAAEPAALRRAVDYIESHAGDEVTLDEIAGAARVGPRALQLAFNRYRGGSPMGYLRQVRLTRAHHDLQAADPTRGDTVAGIASRWGFANPGRFATMYRETFGVSPSRTLRA</sequence>
<dbReference type="InterPro" id="IPR009057">
    <property type="entry name" value="Homeodomain-like_sf"/>
</dbReference>
<dbReference type="EMBL" id="JBBEGN010000017">
    <property type="protein sequence ID" value="MEJ2870995.1"/>
    <property type="molecule type" value="Genomic_DNA"/>
</dbReference>
<dbReference type="Gene3D" id="1.10.10.60">
    <property type="entry name" value="Homeodomain-like"/>
    <property type="match status" value="1"/>
</dbReference>
<feature type="coiled-coil region" evidence="4">
    <location>
        <begin position="47"/>
        <end position="74"/>
    </location>
</feature>
<dbReference type="Pfam" id="PF12833">
    <property type="entry name" value="HTH_18"/>
    <property type="match status" value="1"/>
</dbReference>
<dbReference type="InterPro" id="IPR050204">
    <property type="entry name" value="AraC_XylS_family_regulators"/>
</dbReference>
<dbReference type="RefSeq" id="WP_337697567.1">
    <property type="nucleotide sequence ID" value="NZ_JBBEGN010000017.1"/>
</dbReference>
<gene>
    <name evidence="6" type="ORF">WCD74_24745</name>
</gene>
<evidence type="ECO:0000259" key="5">
    <source>
        <dbReference type="PROSITE" id="PS01124"/>
    </source>
</evidence>
<dbReference type="PROSITE" id="PS01124">
    <property type="entry name" value="HTH_ARAC_FAMILY_2"/>
    <property type="match status" value="1"/>
</dbReference>
<keyword evidence="4" id="KW-0175">Coiled coil</keyword>
<keyword evidence="3" id="KW-0804">Transcription</keyword>
<reference evidence="6 7" key="1">
    <citation type="submission" date="2024-03" db="EMBL/GenBank/DDBJ databases">
        <title>Actinomycetospora sp. OC33-EN08, a novel actinomycete isolated from wild orchid (Aerides multiflora).</title>
        <authorList>
            <person name="Suriyachadkun C."/>
        </authorList>
    </citation>
    <scope>NUCLEOTIDE SEQUENCE [LARGE SCALE GENOMIC DNA]</scope>
    <source>
        <strain evidence="6 7">OC33-EN08</strain>
    </source>
</reference>
<dbReference type="SMART" id="SM00342">
    <property type="entry name" value="HTH_ARAC"/>
    <property type="match status" value="1"/>
</dbReference>
<organism evidence="6 7">
    <name type="scientific">Actinomycetospora aurantiaca</name>
    <dbReference type="NCBI Taxonomy" id="3129233"/>
    <lineage>
        <taxon>Bacteria</taxon>
        <taxon>Bacillati</taxon>
        <taxon>Actinomycetota</taxon>
        <taxon>Actinomycetes</taxon>
        <taxon>Pseudonocardiales</taxon>
        <taxon>Pseudonocardiaceae</taxon>
        <taxon>Actinomycetospora</taxon>
    </lineage>
</organism>
<evidence type="ECO:0000256" key="1">
    <source>
        <dbReference type="ARBA" id="ARBA00023015"/>
    </source>
</evidence>
<keyword evidence="1" id="KW-0805">Transcription regulation</keyword>
<dbReference type="Proteomes" id="UP001385809">
    <property type="component" value="Unassembled WGS sequence"/>
</dbReference>
<evidence type="ECO:0000256" key="4">
    <source>
        <dbReference type="SAM" id="Coils"/>
    </source>
</evidence>
<accession>A0ABU8MUL9</accession>
<dbReference type="SUPFAM" id="SSF46689">
    <property type="entry name" value="Homeodomain-like"/>
    <property type="match status" value="2"/>
</dbReference>
<evidence type="ECO:0000256" key="2">
    <source>
        <dbReference type="ARBA" id="ARBA00023125"/>
    </source>
</evidence>
<comment type="caution">
    <text evidence="6">The sequence shown here is derived from an EMBL/GenBank/DDBJ whole genome shotgun (WGS) entry which is preliminary data.</text>
</comment>
<proteinExistence type="predicted"/>
<dbReference type="InterPro" id="IPR018060">
    <property type="entry name" value="HTH_AraC"/>
</dbReference>
<evidence type="ECO:0000256" key="3">
    <source>
        <dbReference type="ARBA" id="ARBA00023163"/>
    </source>
</evidence>
<keyword evidence="2" id="KW-0238">DNA-binding</keyword>
<evidence type="ECO:0000313" key="6">
    <source>
        <dbReference type="EMBL" id="MEJ2870995.1"/>
    </source>
</evidence>
<feature type="domain" description="HTH araC/xylS-type" evidence="5">
    <location>
        <begin position="307"/>
        <end position="409"/>
    </location>
</feature>